<reference evidence="2" key="1">
    <citation type="submission" date="2018-11" db="EMBL/GenBank/DDBJ databases">
        <authorList>
            <consortium name="Genoscope - CEA"/>
            <person name="William W."/>
        </authorList>
    </citation>
    <scope>NUCLEOTIDE SEQUENCE</scope>
</reference>
<evidence type="ECO:0000256" key="1">
    <source>
        <dbReference type="SAM" id="MobiDB-lite"/>
    </source>
</evidence>
<accession>A0A3P6DWS2</accession>
<dbReference type="EMBL" id="LR031876">
    <property type="protein sequence ID" value="VDD36213.1"/>
    <property type="molecule type" value="Genomic_DNA"/>
</dbReference>
<proteinExistence type="predicted"/>
<evidence type="ECO:0000313" key="2">
    <source>
        <dbReference type="EMBL" id="VDD36213.1"/>
    </source>
</evidence>
<sequence length="51" mass="5707">MKMTMTILKQVHQKEGGGGQSRTNRNRRSGPTMLRAGLNQRKRLASGDVPR</sequence>
<name>A0A3P6DWS2_BRAOL</name>
<feature type="region of interest" description="Disordered" evidence="1">
    <location>
        <begin position="1"/>
        <end position="51"/>
    </location>
</feature>
<dbReference type="AlphaFoldDB" id="A0A3P6DWS2"/>
<organism evidence="2">
    <name type="scientific">Brassica oleracea</name>
    <name type="common">Wild cabbage</name>
    <dbReference type="NCBI Taxonomy" id="3712"/>
    <lineage>
        <taxon>Eukaryota</taxon>
        <taxon>Viridiplantae</taxon>
        <taxon>Streptophyta</taxon>
        <taxon>Embryophyta</taxon>
        <taxon>Tracheophyta</taxon>
        <taxon>Spermatophyta</taxon>
        <taxon>Magnoliopsida</taxon>
        <taxon>eudicotyledons</taxon>
        <taxon>Gunneridae</taxon>
        <taxon>Pentapetalae</taxon>
        <taxon>rosids</taxon>
        <taxon>malvids</taxon>
        <taxon>Brassicales</taxon>
        <taxon>Brassicaceae</taxon>
        <taxon>Brassiceae</taxon>
        <taxon>Brassica</taxon>
    </lineage>
</organism>
<protein>
    <submittedName>
        <fullName evidence="2">Uncharacterized protein</fullName>
    </submittedName>
</protein>
<gene>
    <name evidence="2" type="ORF">BOLC7T41773H</name>
</gene>